<proteinExistence type="predicted"/>
<dbReference type="STRING" id="1537102.L1LBD2"/>
<protein>
    <recommendedName>
        <fullName evidence="2">Poly(A) RNA polymerase mitochondrial-like central palm domain-containing protein</fullName>
    </recommendedName>
</protein>
<dbReference type="Gene3D" id="3.30.460.10">
    <property type="entry name" value="Beta Polymerase, domain 2"/>
    <property type="match status" value="1"/>
</dbReference>
<dbReference type="eggNOG" id="KOG2277">
    <property type="taxonomic scope" value="Eukaryota"/>
</dbReference>
<dbReference type="PANTHER" id="PTHR12271:SF40">
    <property type="entry name" value="POLY(A) RNA POLYMERASE GLD2"/>
    <property type="match status" value="1"/>
</dbReference>
<feature type="region of interest" description="Disordered" evidence="1">
    <location>
        <begin position="36"/>
        <end position="64"/>
    </location>
</feature>
<feature type="domain" description="Poly(A) RNA polymerase mitochondrial-like central palm" evidence="2">
    <location>
        <begin position="228"/>
        <end position="341"/>
    </location>
</feature>
<organism evidence="3 4">
    <name type="scientific">Theileria equi strain WA</name>
    <dbReference type="NCBI Taxonomy" id="1537102"/>
    <lineage>
        <taxon>Eukaryota</taxon>
        <taxon>Sar</taxon>
        <taxon>Alveolata</taxon>
        <taxon>Apicomplexa</taxon>
        <taxon>Aconoidasida</taxon>
        <taxon>Piroplasmida</taxon>
        <taxon>Theileriidae</taxon>
        <taxon>Theileria</taxon>
    </lineage>
</organism>
<dbReference type="SUPFAM" id="SSF81301">
    <property type="entry name" value="Nucleotidyltransferase"/>
    <property type="match status" value="1"/>
</dbReference>
<dbReference type="RefSeq" id="XP_004832032.1">
    <property type="nucleotide sequence ID" value="XM_004831975.1"/>
</dbReference>
<evidence type="ECO:0000256" key="1">
    <source>
        <dbReference type="SAM" id="MobiDB-lite"/>
    </source>
</evidence>
<dbReference type="PANTHER" id="PTHR12271">
    <property type="entry name" value="POLY A POLYMERASE CID PAP -RELATED"/>
    <property type="match status" value="1"/>
</dbReference>
<sequence length="556" mass="63606">MEPGVAFKKMLTGLRRGERVFLQNVPSRAIKPHLGTLRTPLRNITPQNEVPREKVEDADDDKSDDSISHFAGIHKRFNFDRRRNSTITIPSSSPTTVLRSMDRAIKNRTNTLSTDSSHDDLIFHLRNFNEIYAKTTHKFDLLKTIVNNDKNDEIIFTIDFYNLLLSIWASIGQLNKNDKIMYHNLCKSISKKVWSLLPKRGIGVSHSIYLSYFLLDLELLDENKLVPPGEQFERMNFLIANLKPLLERSVGGTMHTFGSCSNGLWVRGSDIDFCLVIPDCKTKRQWLSKLMLVKSSLLNTDYISKIQIIQARVPIAKLFDNNGVNVCDVSINNTVALNNSLYVTTMTSLDARVAKLGRFIKYWAKCRQINNRAEGTMSSYTLSLQLFYFLANRNPPILPLFKDITRNYSPFEDLDNQLCFISDTAEIMERCKYLGKNQESLSELVFAFFNYYGSEKFKGGDSGITINLYDNQVAENDSGVLEMRCPITGKNVNPFTVVIWQSIHDEFRRFKDMLSLKQPIEVICCEIQRSVLKSQAIARKKNANTMAKILLNAKQL</sequence>
<dbReference type="InterPro" id="IPR054708">
    <property type="entry name" value="MTPAP-like_central"/>
</dbReference>
<dbReference type="CDD" id="cd05402">
    <property type="entry name" value="NT_PAP_TUTase"/>
    <property type="match status" value="1"/>
</dbReference>
<evidence type="ECO:0000313" key="3">
    <source>
        <dbReference type="EMBL" id="EKX72580.1"/>
    </source>
</evidence>
<evidence type="ECO:0000259" key="2">
    <source>
        <dbReference type="Pfam" id="PF22600"/>
    </source>
</evidence>
<dbReference type="VEuPathDB" id="PiroplasmaDB:BEWA_050480"/>
<reference evidence="3 4" key="1">
    <citation type="journal article" date="2012" name="BMC Genomics">
        <title>Comparative genomic analysis and phylogenetic position of Theileria equi.</title>
        <authorList>
            <person name="Kappmeyer L.S."/>
            <person name="Thiagarajan M."/>
            <person name="Herndon D.R."/>
            <person name="Ramsay J.D."/>
            <person name="Caler E."/>
            <person name="Djikeng A."/>
            <person name="Gillespie J.J."/>
            <person name="Lau A.O."/>
            <person name="Roalson E.H."/>
            <person name="Silva J.C."/>
            <person name="Silva M.G."/>
            <person name="Suarez C.E."/>
            <person name="Ueti M.W."/>
            <person name="Nene V.M."/>
            <person name="Mealey R.H."/>
            <person name="Knowles D.P."/>
            <person name="Brayton K.A."/>
        </authorList>
    </citation>
    <scope>NUCLEOTIDE SEQUENCE [LARGE SCALE GENOMIC DNA]</scope>
    <source>
        <strain evidence="3 4">WA</strain>
    </source>
</reference>
<dbReference type="SUPFAM" id="SSF81631">
    <property type="entry name" value="PAP/OAS1 substrate-binding domain"/>
    <property type="match status" value="1"/>
</dbReference>
<dbReference type="InterPro" id="IPR043519">
    <property type="entry name" value="NT_sf"/>
</dbReference>
<accession>L1LBD2</accession>
<dbReference type="Gene3D" id="1.10.1410.10">
    <property type="match status" value="1"/>
</dbReference>
<dbReference type="Proteomes" id="UP000031512">
    <property type="component" value="Unassembled WGS sequence"/>
</dbReference>
<dbReference type="GO" id="GO:0031123">
    <property type="term" value="P:RNA 3'-end processing"/>
    <property type="evidence" value="ECO:0007669"/>
    <property type="project" value="TreeGrafter"/>
</dbReference>
<dbReference type="OrthoDB" id="2274644at2759"/>
<dbReference type="GeneID" id="15804200"/>
<keyword evidence="4" id="KW-1185">Reference proteome</keyword>
<dbReference type="KEGG" id="beq:BEWA_050480"/>
<gene>
    <name evidence="3" type="ORF">BEWA_050480</name>
</gene>
<dbReference type="EMBL" id="ACOU01000007">
    <property type="protein sequence ID" value="EKX72580.1"/>
    <property type="molecule type" value="Genomic_DNA"/>
</dbReference>
<evidence type="ECO:0000313" key="4">
    <source>
        <dbReference type="Proteomes" id="UP000031512"/>
    </source>
</evidence>
<dbReference type="AlphaFoldDB" id="L1LBD2"/>
<dbReference type="Pfam" id="PF22600">
    <property type="entry name" value="MTPAP-like_central"/>
    <property type="match status" value="1"/>
</dbReference>
<dbReference type="GO" id="GO:0016779">
    <property type="term" value="F:nucleotidyltransferase activity"/>
    <property type="evidence" value="ECO:0007669"/>
    <property type="project" value="TreeGrafter"/>
</dbReference>
<name>L1LBD2_THEEQ</name>
<comment type="caution">
    <text evidence="3">The sequence shown here is derived from an EMBL/GenBank/DDBJ whole genome shotgun (WGS) entry which is preliminary data.</text>
</comment>